<sequence length="126" mass="13689">MDDHPPRALVQPEVDEVQQLLNARSGFCGNGDHILAPGQNFPAGEIALVEYLNLGQVAGAQLPDQLLHDLSLLLPLGVGHVDDVEQKIRVFQLLQSGLKRLHKLVGKFPDKAHGVAENHVLRVTDG</sequence>
<name>A0A645FVV4_9ZZZZ</name>
<reference evidence="1" key="1">
    <citation type="submission" date="2019-08" db="EMBL/GenBank/DDBJ databases">
        <authorList>
            <person name="Kucharzyk K."/>
            <person name="Murdoch R.W."/>
            <person name="Higgins S."/>
            <person name="Loffler F."/>
        </authorList>
    </citation>
    <scope>NUCLEOTIDE SEQUENCE</scope>
</reference>
<accession>A0A645FVV4</accession>
<evidence type="ECO:0000313" key="1">
    <source>
        <dbReference type="EMBL" id="MPN17679.1"/>
    </source>
</evidence>
<protein>
    <submittedName>
        <fullName evidence="1">Uncharacterized protein</fullName>
    </submittedName>
</protein>
<organism evidence="1">
    <name type="scientific">bioreactor metagenome</name>
    <dbReference type="NCBI Taxonomy" id="1076179"/>
    <lineage>
        <taxon>unclassified sequences</taxon>
        <taxon>metagenomes</taxon>
        <taxon>ecological metagenomes</taxon>
    </lineage>
</organism>
<dbReference type="EMBL" id="VSSQ01064858">
    <property type="protein sequence ID" value="MPN17679.1"/>
    <property type="molecule type" value="Genomic_DNA"/>
</dbReference>
<dbReference type="AlphaFoldDB" id="A0A645FVV4"/>
<proteinExistence type="predicted"/>
<comment type="caution">
    <text evidence="1">The sequence shown here is derived from an EMBL/GenBank/DDBJ whole genome shotgun (WGS) entry which is preliminary data.</text>
</comment>
<gene>
    <name evidence="1" type="ORF">SDC9_165034</name>
</gene>